<proteinExistence type="predicted"/>
<dbReference type="AlphaFoldDB" id="A0A6M3HGF4"/>
<evidence type="ECO:0000313" key="1">
    <source>
        <dbReference type="EMBL" id="QIS32246.1"/>
    </source>
</evidence>
<accession>A0A6M3HGF4</accession>
<dbReference type="EMBL" id="MN891680">
    <property type="protein sequence ID" value="QIS32246.1"/>
    <property type="molecule type" value="Genomic_DNA"/>
</dbReference>
<organism evidence="1">
    <name type="scientific">Klebsiella pneumoniae</name>
    <dbReference type="NCBI Taxonomy" id="573"/>
    <lineage>
        <taxon>Bacteria</taxon>
        <taxon>Pseudomonadati</taxon>
        <taxon>Pseudomonadota</taxon>
        <taxon>Gammaproteobacteria</taxon>
        <taxon>Enterobacterales</taxon>
        <taxon>Enterobacteriaceae</taxon>
        <taxon>Klebsiella/Raoultella group</taxon>
        <taxon>Klebsiella</taxon>
        <taxon>Klebsiella pneumoniae complex</taxon>
    </lineage>
</organism>
<name>A0A6M3HGF4_KLEPN</name>
<geneLocation type="plasmid" evidence="1">
    <name>pA1718-KPC</name>
</geneLocation>
<reference evidence="1" key="1">
    <citation type="submission" date="2019-12" db="EMBL/GenBank/DDBJ databases">
        <authorList>
            <person name="Zhou D."/>
        </authorList>
    </citation>
    <scope>NUCLEOTIDE SEQUENCE</scope>
    <source>
        <strain evidence="1">A1718</strain>
        <plasmid evidence="1">pA1718-KPC</plasmid>
    </source>
</reference>
<protein>
    <submittedName>
        <fullName evidence="1">Uncharacterized protein</fullName>
    </submittedName>
</protein>
<keyword evidence="1" id="KW-0614">Plasmid</keyword>
<sequence>MQPDGVPFAGSRANCGLWRHKSAVVSFDSPFRLCSEGECSRLRRSACFYPRCAAGLPARCASHTLTGIKKRDGYHVFCGFSSKNPCEYRTYAVLLSHRKGIDPNHHSPTRAGAKNEIHLKSHLSSHF</sequence>